<dbReference type="InterPro" id="IPR029063">
    <property type="entry name" value="SAM-dependent_MTases_sf"/>
</dbReference>
<gene>
    <name evidence="2" type="ORF">SAMN04487950_2783</name>
</gene>
<dbReference type="SUPFAM" id="SSF53335">
    <property type="entry name" value="S-adenosyl-L-methionine-dependent methyltransferases"/>
    <property type="match status" value="1"/>
</dbReference>
<keyword evidence="2" id="KW-0808">Transferase</keyword>
<dbReference type="GO" id="GO:0008168">
    <property type="term" value="F:methyltransferase activity"/>
    <property type="evidence" value="ECO:0007669"/>
    <property type="project" value="UniProtKB-KW"/>
</dbReference>
<sequence>MSVDALGLAMFDYQRDGLRGDCRYVDGAETADAHIHENYFGDPTQWNASTKRLLDSLDGPIVDVGCGAGNHALYLQERVDDCVAFDVSPGAVAAARARGVDDALVADMFELSFPRDRFRSVWMCGTQLGLAGSLAGVSALLSDLAFVTDAEATAVVDNYDPCDPDATKLLGYRSDPRESVARRAFHFEYDRDDERLVERTLSFVLFGPERLRDAAVGTPWSVSEVHQNPSGGHYRAVLEKSSRR</sequence>
<dbReference type="Gene3D" id="3.40.50.150">
    <property type="entry name" value="Vaccinia Virus protein VP39"/>
    <property type="match status" value="1"/>
</dbReference>
<keyword evidence="2" id="KW-0489">Methyltransferase</keyword>
<dbReference type="GO" id="GO:0032259">
    <property type="term" value="P:methylation"/>
    <property type="evidence" value="ECO:0007669"/>
    <property type="project" value="UniProtKB-KW"/>
</dbReference>
<reference evidence="3" key="1">
    <citation type="submission" date="2016-10" db="EMBL/GenBank/DDBJ databases">
        <authorList>
            <person name="Varghese N."/>
            <person name="Submissions S."/>
        </authorList>
    </citation>
    <scope>NUCLEOTIDE SEQUENCE [LARGE SCALE GENOMIC DNA]</scope>
    <source>
        <strain evidence="3">CGMCC 1.7738</strain>
    </source>
</reference>
<dbReference type="STRING" id="553466.SAMN04487950_2783"/>
<proteinExistence type="predicted"/>
<dbReference type="Pfam" id="PF13649">
    <property type="entry name" value="Methyltransf_25"/>
    <property type="match status" value="1"/>
</dbReference>
<evidence type="ECO:0000313" key="2">
    <source>
        <dbReference type="EMBL" id="SFL15810.1"/>
    </source>
</evidence>
<feature type="domain" description="Methyltransferase" evidence="1">
    <location>
        <begin position="61"/>
        <end position="129"/>
    </location>
</feature>
<name>A0A1I4FEU3_9EURY</name>
<dbReference type="AlphaFoldDB" id="A0A1I4FEU3"/>
<dbReference type="InterPro" id="IPR041698">
    <property type="entry name" value="Methyltransf_25"/>
</dbReference>
<accession>A0A1I4FEU3</accession>
<organism evidence="2 3">
    <name type="scientific">Halogranum rubrum</name>
    <dbReference type="NCBI Taxonomy" id="553466"/>
    <lineage>
        <taxon>Archaea</taxon>
        <taxon>Methanobacteriati</taxon>
        <taxon>Methanobacteriota</taxon>
        <taxon>Stenosarchaea group</taxon>
        <taxon>Halobacteria</taxon>
        <taxon>Halobacteriales</taxon>
        <taxon>Haloferacaceae</taxon>
    </lineage>
</organism>
<dbReference type="Proteomes" id="UP000199607">
    <property type="component" value="Unassembled WGS sequence"/>
</dbReference>
<dbReference type="RefSeq" id="WP_089869991.1">
    <property type="nucleotide sequence ID" value="NZ_FOTC01000002.1"/>
</dbReference>
<evidence type="ECO:0000313" key="3">
    <source>
        <dbReference type="Proteomes" id="UP000199607"/>
    </source>
</evidence>
<evidence type="ECO:0000259" key="1">
    <source>
        <dbReference type="Pfam" id="PF13649"/>
    </source>
</evidence>
<keyword evidence="3" id="KW-1185">Reference proteome</keyword>
<protein>
    <submittedName>
        <fullName evidence="2">Methyltransferase domain-containing protein</fullName>
    </submittedName>
</protein>
<dbReference type="EMBL" id="FOTC01000002">
    <property type="protein sequence ID" value="SFL15810.1"/>
    <property type="molecule type" value="Genomic_DNA"/>
</dbReference>